<dbReference type="EMBL" id="LGHJ01000004">
    <property type="protein sequence ID" value="KPL78542.1"/>
    <property type="molecule type" value="Genomic_DNA"/>
</dbReference>
<organism evidence="4 5">
    <name type="scientific">Bellilinea caldifistulae</name>
    <dbReference type="NCBI Taxonomy" id="360411"/>
    <lineage>
        <taxon>Bacteria</taxon>
        <taxon>Bacillati</taxon>
        <taxon>Chloroflexota</taxon>
        <taxon>Anaerolineae</taxon>
        <taxon>Anaerolineales</taxon>
        <taxon>Anaerolineaceae</taxon>
        <taxon>Bellilinea</taxon>
    </lineage>
</organism>
<dbReference type="CDD" id="cd03801">
    <property type="entry name" value="GT4_PimA-like"/>
    <property type="match status" value="1"/>
</dbReference>
<dbReference type="STRING" id="360411.AC812_00910"/>
<dbReference type="RefSeq" id="WP_061918030.1">
    <property type="nucleotide sequence ID" value="NZ_DF967971.1"/>
</dbReference>
<protein>
    <recommendedName>
        <fullName evidence="6">Glycosyltransferase family 1 protein</fullName>
    </recommendedName>
</protein>
<gene>
    <name evidence="4" type="ORF">AC812_00910</name>
</gene>
<sequence>MRVGLIIYGELSTLSGGYLYDRKLVEYLRSQGDEVEIISLPWRDYLRHYQDNFNPAFRERLRQLRVDVLLQDELNHPSLFLLNVNLKKTVRYPLVSIVHHLRCNEQHPSLLRWWYRQVERIYLNSVDGFICNSRTTLETVEGLIKNPKPAVVATPGGDALPLKTVPHSIPHNPNAVVQFLFVGNWIPRKGLHILLEALQPLSSQSWRLSLVGRTNLMPSYERKIRHRIAASGLSEKVHIHGAVLNEDLVRLWQSADVLVVPSQYEGFGIVYLEAMRFGVIPIGGKDGAAGEIIQSGINGFLVRPDSPAELSNLLATLIADASLRNAIKQAARQRYEQFPAWQQSMAAVRRFLIENFLGKTWS</sequence>
<evidence type="ECO:0000256" key="1">
    <source>
        <dbReference type="ARBA" id="ARBA00022679"/>
    </source>
</evidence>
<evidence type="ECO:0000313" key="4">
    <source>
        <dbReference type="EMBL" id="KPL78542.1"/>
    </source>
</evidence>
<feature type="domain" description="Glycosyltransferase subfamily 4-like N-terminal" evidence="3">
    <location>
        <begin position="35"/>
        <end position="153"/>
    </location>
</feature>
<keyword evidence="5" id="KW-1185">Reference proteome</keyword>
<feature type="domain" description="Glycosyl transferase family 1" evidence="2">
    <location>
        <begin position="178"/>
        <end position="334"/>
    </location>
</feature>
<dbReference type="OrthoDB" id="9767517at2"/>
<dbReference type="Proteomes" id="UP000050514">
    <property type="component" value="Unassembled WGS sequence"/>
</dbReference>
<evidence type="ECO:0000259" key="2">
    <source>
        <dbReference type="Pfam" id="PF00534"/>
    </source>
</evidence>
<proteinExistence type="predicted"/>
<evidence type="ECO:0008006" key="6">
    <source>
        <dbReference type="Google" id="ProtNLM"/>
    </source>
</evidence>
<evidence type="ECO:0000259" key="3">
    <source>
        <dbReference type="Pfam" id="PF13439"/>
    </source>
</evidence>
<name>A0A0P6X8U3_9CHLR</name>
<dbReference type="Pfam" id="PF00534">
    <property type="entry name" value="Glycos_transf_1"/>
    <property type="match status" value="1"/>
</dbReference>
<dbReference type="InterPro" id="IPR001296">
    <property type="entry name" value="Glyco_trans_1"/>
</dbReference>
<dbReference type="PANTHER" id="PTHR46401">
    <property type="entry name" value="GLYCOSYLTRANSFERASE WBBK-RELATED"/>
    <property type="match status" value="1"/>
</dbReference>
<dbReference type="Gene3D" id="3.40.50.2000">
    <property type="entry name" value="Glycogen Phosphorylase B"/>
    <property type="match status" value="2"/>
</dbReference>
<dbReference type="PANTHER" id="PTHR46401:SF2">
    <property type="entry name" value="GLYCOSYLTRANSFERASE WBBK-RELATED"/>
    <property type="match status" value="1"/>
</dbReference>
<accession>A0A0P6X8U3</accession>
<dbReference type="GO" id="GO:0009103">
    <property type="term" value="P:lipopolysaccharide biosynthetic process"/>
    <property type="evidence" value="ECO:0007669"/>
    <property type="project" value="TreeGrafter"/>
</dbReference>
<keyword evidence="1" id="KW-0808">Transferase</keyword>
<comment type="caution">
    <text evidence="4">The sequence shown here is derived from an EMBL/GenBank/DDBJ whole genome shotgun (WGS) entry which is preliminary data.</text>
</comment>
<dbReference type="AlphaFoldDB" id="A0A0P6X8U3"/>
<evidence type="ECO:0000313" key="5">
    <source>
        <dbReference type="Proteomes" id="UP000050514"/>
    </source>
</evidence>
<dbReference type="Pfam" id="PF13439">
    <property type="entry name" value="Glyco_transf_4"/>
    <property type="match status" value="1"/>
</dbReference>
<dbReference type="GO" id="GO:0016757">
    <property type="term" value="F:glycosyltransferase activity"/>
    <property type="evidence" value="ECO:0007669"/>
    <property type="project" value="InterPro"/>
</dbReference>
<dbReference type="SUPFAM" id="SSF53756">
    <property type="entry name" value="UDP-Glycosyltransferase/glycogen phosphorylase"/>
    <property type="match status" value="1"/>
</dbReference>
<reference evidence="4 5" key="1">
    <citation type="submission" date="2015-07" db="EMBL/GenBank/DDBJ databases">
        <title>Draft genome of Bellilinea caldifistulae DSM 17877.</title>
        <authorList>
            <person name="Hemp J."/>
            <person name="Ward L.M."/>
            <person name="Pace L.A."/>
            <person name="Fischer W.W."/>
        </authorList>
    </citation>
    <scope>NUCLEOTIDE SEQUENCE [LARGE SCALE GENOMIC DNA]</scope>
    <source>
        <strain evidence="4 5">GOMI-1</strain>
    </source>
</reference>
<dbReference type="InterPro" id="IPR028098">
    <property type="entry name" value="Glyco_trans_4-like_N"/>
</dbReference>